<protein>
    <submittedName>
        <fullName evidence="2">Carboxymethylenebutenolidase</fullName>
        <ecNumber evidence="2">3.1.1.45</ecNumber>
    </submittedName>
</protein>
<dbReference type="PANTHER" id="PTHR46623:SF6">
    <property type="entry name" value="ALPHA_BETA-HYDROLASES SUPERFAMILY PROTEIN"/>
    <property type="match status" value="1"/>
</dbReference>
<dbReference type="Gene3D" id="3.40.50.1820">
    <property type="entry name" value="alpha/beta hydrolase"/>
    <property type="match status" value="1"/>
</dbReference>
<evidence type="ECO:0000313" key="3">
    <source>
        <dbReference type="Proteomes" id="UP000019586"/>
    </source>
</evidence>
<gene>
    <name evidence="2" type="ORF">KPNJ2_05225</name>
</gene>
<dbReference type="InterPro" id="IPR051049">
    <property type="entry name" value="Dienelactone_hydrolase-like"/>
</dbReference>
<dbReference type="KEGG" id="kps:KPNJ2_05225"/>
<organism evidence="2 3">
    <name type="scientific">Klebsiella pneumoniae 30684/NJST258_2</name>
    <dbReference type="NCBI Taxonomy" id="1420013"/>
    <lineage>
        <taxon>Bacteria</taxon>
        <taxon>Pseudomonadati</taxon>
        <taxon>Pseudomonadota</taxon>
        <taxon>Gammaproteobacteria</taxon>
        <taxon>Enterobacterales</taxon>
        <taxon>Enterobacteriaceae</taxon>
        <taxon>Klebsiella/Raoultella group</taxon>
        <taxon>Klebsiella</taxon>
        <taxon>Klebsiella pneumoniae complex</taxon>
    </lineage>
</organism>
<dbReference type="PANTHER" id="PTHR46623">
    <property type="entry name" value="CARBOXYMETHYLENEBUTENOLIDASE-RELATED"/>
    <property type="match status" value="1"/>
</dbReference>
<reference evidence="2 3" key="1">
    <citation type="journal article" date="2014" name="Proc. Natl. Acad. Sci. U.S.A.">
        <title>Molecular dissection of the evolution of carbapenem-resistant multilocus sequence type 258 Klebsiella pneumoniae.</title>
        <authorList>
            <person name="Deleo F.R."/>
            <person name="Chen L."/>
            <person name="Porcella S.F."/>
            <person name="Martens C.A."/>
            <person name="Kobayashi S.D."/>
            <person name="Porter A.R."/>
            <person name="Chavda K.D."/>
            <person name="Jacobs M.R."/>
            <person name="Mathema B."/>
            <person name="Olsen R.J."/>
            <person name="Bonomo R.A."/>
            <person name="Musser J.M."/>
            <person name="Kreiswirth B.N."/>
        </authorList>
    </citation>
    <scope>NUCLEOTIDE SEQUENCE [LARGE SCALE GENOMIC DNA]</scope>
    <source>
        <strain evidence="2">30684/NJST258_2</strain>
    </source>
</reference>
<dbReference type="InterPro" id="IPR029058">
    <property type="entry name" value="AB_hydrolase_fold"/>
</dbReference>
<dbReference type="Proteomes" id="UP000019586">
    <property type="component" value="Chromosome"/>
</dbReference>
<sequence length="319" mass="35112">MMHITLTSYIHHHRTKDSRFQALCFITARTKGKGSIVTDALINKGTENTMTTTKQPGFAPAASPHAATAVHTPEEHIIAGETSIPSQGENMPAYHARPKNADGPLPIVIVVQEIFGVHEHIRDLCRRLAQEGYLAIAPELYFRQGDPNEYHDIPTLFKELVSKVPDAQVLADLDHVASWAARHGGDAHRLLITGFCWGGRITWLYAAHNPQLKAAVAWYGKLVGEKSLNSPKHPVDIAVDLNAPVLGLYGAKDASIPQDTVETMRQALRAANATAEIVVYPEADHAFNADYRASYHEESAKDGWQRMLAWFAQYGGKKG</sequence>
<name>W8V231_KLEPN</name>
<feature type="domain" description="Dienelactone hydrolase" evidence="1">
    <location>
        <begin position="91"/>
        <end position="314"/>
    </location>
</feature>
<dbReference type="SUPFAM" id="SSF53474">
    <property type="entry name" value="alpha/beta-Hydrolases"/>
    <property type="match status" value="1"/>
</dbReference>
<keyword evidence="2" id="KW-0378">Hydrolase</keyword>
<dbReference type="AlphaFoldDB" id="W8V231"/>
<dbReference type="InterPro" id="IPR002925">
    <property type="entry name" value="Dienelactn_hydro"/>
</dbReference>
<dbReference type="EC" id="3.1.1.45" evidence="2"/>
<evidence type="ECO:0000313" key="2">
    <source>
        <dbReference type="EMBL" id="AHM81993.1"/>
    </source>
</evidence>
<dbReference type="Pfam" id="PF01738">
    <property type="entry name" value="DLH"/>
    <property type="match status" value="1"/>
</dbReference>
<proteinExistence type="predicted"/>
<dbReference type="EMBL" id="CP006918">
    <property type="protein sequence ID" value="AHM81993.1"/>
    <property type="molecule type" value="Genomic_DNA"/>
</dbReference>
<accession>W8V231</accession>
<dbReference type="PATRIC" id="fig|1420013.3.peg.4899"/>
<dbReference type="HOGENOM" id="CLU_054590_7_0_6"/>
<dbReference type="GO" id="GO:0008806">
    <property type="term" value="F:carboxymethylenebutenolidase activity"/>
    <property type="evidence" value="ECO:0007669"/>
    <property type="project" value="UniProtKB-EC"/>
</dbReference>
<evidence type="ECO:0000259" key="1">
    <source>
        <dbReference type="Pfam" id="PF01738"/>
    </source>
</evidence>